<dbReference type="Pfam" id="PF08240">
    <property type="entry name" value="ADH_N"/>
    <property type="match status" value="1"/>
</dbReference>
<keyword evidence="1" id="KW-0521">NADP</keyword>
<dbReference type="SUPFAM" id="SSF51735">
    <property type="entry name" value="NAD(P)-binding Rossmann-fold domains"/>
    <property type="match status" value="1"/>
</dbReference>
<evidence type="ECO:0000313" key="4">
    <source>
        <dbReference type="EMBL" id="CAG4892867.1"/>
    </source>
</evidence>
<keyword evidence="2" id="KW-0862">Zinc</keyword>
<sequence>MKALVYEKAHSLADFAIHLADVEEPALRDQDVLVEVRAIGVNPGEAAIRSMKSAEPGGRVLLGWEFAGIVVGAGPAVERFKVGDRVFGTGDMTRDGAWAERVAVDHRIVAHVPDQLSFTDAASLPIGAVTAWEAVFRDQDVLPSGVDRVLVLGGAGAVGSLATQLLKARTTAFVISTGSRPDSKKWCKRMGADLVLDHSADIAEQLGAAGIPHVDWVLSTAKSADNIGWIANVLRPFGHLSVVDGGPPLDVRPLAPKAASLHLEMVFSRIIYGSEPERQGRILATVAALVVEGRVKPIMTTLLEGLTAETMKAAHELVASGRTVGKVVIAI</sequence>
<name>A0ABN7QLU8_9BURK</name>
<gene>
    <name evidence="4" type="ORF">R54767_01432</name>
</gene>
<evidence type="ECO:0000256" key="1">
    <source>
        <dbReference type="ARBA" id="ARBA00022857"/>
    </source>
</evidence>
<dbReference type="SUPFAM" id="SSF50129">
    <property type="entry name" value="GroES-like"/>
    <property type="match status" value="1"/>
</dbReference>
<feature type="domain" description="Enoyl reductase (ER)" evidence="3">
    <location>
        <begin position="10"/>
        <end position="329"/>
    </location>
</feature>
<comment type="caution">
    <text evidence="4">The sequence shown here is derived from an EMBL/GenBank/DDBJ whole genome shotgun (WGS) entry which is preliminary data.</text>
</comment>
<organism evidence="4 5">
    <name type="scientific">Paraburkholderia gardini</name>
    <dbReference type="NCBI Taxonomy" id="2823469"/>
    <lineage>
        <taxon>Bacteria</taxon>
        <taxon>Pseudomonadati</taxon>
        <taxon>Pseudomonadota</taxon>
        <taxon>Betaproteobacteria</taxon>
        <taxon>Burkholderiales</taxon>
        <taxon>Burkholderiaceae</taxon>
        <taxon>Paraburkholderia</taxon>
    </lineage>
</organism>
<dbReference type="SMART" id="SM00829">
    <property type="entry name" value="PKS_ER"/>
    <property type="match status" value="1"/>
</dbReference>
<dbReference type="InterPro" id="IPR020843">
    <property type="entry name" value="ER"/>
</dbReference>
<dbReference type="Pfam" id="PF13602">
    <property type="entry name" value="ADH_zinc_N_2"/>
    <property type="match status" value="1"/>
</dbReference>
<dbReference type="PANTHER" id="PTHR44154">
    <property type="entry name" value="QUINONE OXIDOREDUCTASE"/>
    <property type="match status" value="1"/>
</dbReference>
<dbReference type="Proteomes" id="UP000789752">
    <property type="component" value="Unassembled WGS sequence"/>
</dbReference>
<dbReference type="NCBIfam" id="TIGR02817">
    <property type="entry name" value="adh_fam_1"/>
    <property type="match status" value="1"/>
</dbReference>
<dbReference type="EMBL" id="CAJQYY010000006">
    <property type="protein sequence ID" value="CAG4892867.1"/>
    <property type="molecule type" value="Genomic_DNA"/>
</dbReference>
<reference evidence="4 5" key="1">
    <citation type="submission" date="2021-04" db="EMBL/GenBank/DDBJ databases">
        <authorList>
            <person name="Vanwijnsberghe S."/>
        </authorList>
    </citation>
    <scope>NUCLEOTIDE SEQUENCE [LARGE SCALE GENOMIC DNA]</scope>
    <source>
        <strain evidence="4 5">LMG 32171</strain>
    </source>
</reference>
<dbReference type="InterPro" id="IPR014182">
    <property type="entry name" value="ADH_Zn_typ-1"/>
</dbReference>
<keyword evidence="2" id="KW-0560">Oxidoreductase</keyword>
<dbReference type="InterPro" id="IPR051603">
    <property type="entry name" value="Zinc-ADH_QOR/CCCR"/>
</dbReference>
<evidence type="ECO:0000256" key="2">
    <source>
        <dbReference type="RuleBase" id="RU364000"/>
    </source>
</evidence>
<proteinExistence type="inferred from homology"/>
<dbReference type="Gene3D" id="3.90.180.10">
    <property type="entry name" value="Medium-chain alcohol dehydrogenases, catalytic domain"/>
    <property type="match status" value="1"/>
</dbReference>
<keyword evidence="5" id="KW-1185">Reference proteome</keyword>
<dbReference type="PANTHER" id="PTHR44154:SF1">
    <property type="entry name" value="QUINONE OXIDOREDUCTASE"/>
    <property type="match status" value="1"/>
</dbReference>
<dbReference type="RefSeq" id="WP_228976440.1">
    <property type="nucleotide sequence ID" value="NZ_CAJQYY010000006.1"/>
</dbReference>
<accession>A0ABN7QLU8</accession>
<protein>
    <recommendedName>
        <fullName evidence="2">Zinc-type alcohol dehydrogenase-like protein</fullName>
    </recommendedName>
</protein>
<dbReference type="Gene3D" id="3.40.50.720">
    <property type="entry name" value="NAD(P)-binding Rossmann-like Domain"/>
    <property type="match status" value="1"/>
</dbReference>
<dbReference type="InterPro" id="IPR013154">
    <property type="entry name" value="ADH-like_N"/>
</dbReference>
<evidence type="ECO:0000313" key="5">
    <source>
        <dbReference type="Proteomes" id="UP000789752"/>
    </source>
</evidence>
<evidence type="ECO:0000259" key="3">
    <source>
        <dbReference type="SMART" id="SM00829"/>
    </source>
</evidence>
<comment type="similarity">
    <text evidence="2">Belongs to the zinc-containing alcohol dehydrogenase family. Quinone oxidoreductase subfamily.</text>
</comment>
<dbReference type="InterPro" id="IPR011032">
    <property type="entry name" value="GroES-like_sf"/>
</dbReference>
<keyword evidence="2" id="KW-0479">Metal-binding</keyword>
<dbReference type="InterPro" id="IPR036291">
    <property type="entry name" value="NAD(P)-bd_dom_sf"/>
</dbReference>